<feature type="region of interest" description="Disordered" evidence="1">
    <location>
        <begin position="34"/>
        <end position="53"/>
    </location>
</feature>
<dbReference type="Proteomes" id="UP001059893">
    <property type="component" value="Unassembled WGS sequence"/>
</dbReference>
<name>A0ABQ8N334_PYRGI</name>
<gene>
    <name evidence="3" type="ORF">MCOR33_011284</name>
</gene>
<feature type="non-terminal residue" evidence="3">
    <location>
        <position position="1"/>
    </location>
</feature>
<accession>A0ABQ8N334</accession>
<evidence type="ECO:0000256" key="1">
    <source>
        <dbReference type="SAM" id="MobiDB-lite"/>
    </source>
</evidence>
<comment type="caution">
    <text evidence="3">The sequence shown here is derived from an EMBL/GenBank/DDBJ whole genome shotgun (WGS) entry which is preliminary data.</text>
</comment>
<dbReference type="EMBL" id="JABSND010000464">
    <property type="protein sequence ID" value="KAI6290455.1"/>
    <property type="molecule type" value="Genomic_DNA"/>
</dbReference>
<keyword evidence="4" id="KW-1185">Reference proteome</keyword>
<organism evidence="3 4">
    <name type="scientific">Pyricularia grisea</name>
    <name type="common">Crabgrass-specific blast fungus</name>
    <name type="synonym">Magnaporthe grisea</name>
    <dbReference type="NCBI Taxonomy" id="148305"/>
    <lineage>
        <taxon>Eukaryota</taxon>
        <taxon>Fungi</taxon>
        <taxon>Dikarya</taxon>
        <taxon>Ascomycota</taxon>
        <taxon>Pezizomycotina</taxon>
        <taxon>Sordariomycetes</taxon>
        <taxon>Sordariomycetidae</taxon>
        <taxon>Magnaporthales</taxon>
        <taxon>Pyriculariaceae</taxon>
        <taxon>Pyricularia</taxon>
    </lineage>
</organism>
<proteinExistence type="predicted"/>
<evidence type="ECO:0000313" key="4">
    <source>
        <dbReference type="Proteomes" id="UP001059893"/>
    </source>
</evidence>
<feature type="signal peptide" evidence="2">
    <location>
        <begin position="1"/>
        <end position="28"/>
    </location>
</feature>
<sequence>QPSFTIMKLTAIYLIASAVALQIGGVFGEDVPKHGQVDSRHGQGSSNHGDNKPDKQFLWGWRCQVALIEHVDGKKVEVGKVVTEIGGEGSLHNVQLGEKGYVRFKTRQNCYPDIIEGTMDGHRFELGHKRRWTVVRTTKVTGEDTVPLVAETQ</sequence>
<feature type="chain" id="PRO_5047481001" evidence="2">
    <location>
        <begin position="29"/>
        <end position="153"/>
    </location>
</feature>
<protein>
    <submittedName>
        <fullName evidence="3">Uncharacterized protein</fullName>
    </submittedName>
</protein>
<evidence type="ECO:0000256" key="2">
    <source>
        <dbReference type="SAM" id="SignalP"/>
    </source>
</evidence>
<keyword evidence="2" id="KW-0732">Signal</keyword>
<reference evidence="3" key="1">
    <citation type="submission" date="2021-01" db="EMBL/GenBank/DDBJ databases">
        <title>Deciphering the adaptive evolutionary patterns associated with biogeogrpahic diversity in the finger millet blast pathogen Magnaporthe oryzae in Eastern Africa.</title>
        <authorList>
            <person name="Onyema G."/>
            <person name="Shittu T.A."/>
            <person name="Dodsworth S."/>
            <person name="Devilliers S."/>
            <person name="Muthumeenakshi S."/>
            <person name="Sreenivasaprasad S."/>
        </authorList>
    </citation>
    <scope>NUCLEOTIDE SEQUENCE</scope>
    <source>
        <strain evidence="3">D15/s37</strain>
    </source>
</reference>
<evidence type="ECO:0000313" key="3">
    <source>
        <dbReference type="EMBL" id="KAI6290455.1"/>
    </source>
</evidence>